<dbReference type="EMBL" id="JAENIO010000005">
    <property type="protein sequence ID" value="MBK1833095.1"/>
    <property type="molecule type" value="Genomic_DNA"/>
</dbReference>
<sequence>MKIIRPLLAIIALSTTFLRADHHGSTSKAEHLLQAADHLEKAGAKEHADSIRAHVKGLQEPAAPTPKDKEKTKQDQAATKAAGAACCPPQSRAAALRAGAKKEAAKCECGQEECEKCAKGKSCDCDKADCKKCAPEDAKKDGKESCQSCQKGCQDCDAVLEKLSEIEETLDAILNQMKKQRSRVYRVPSARE</sequence>
<dbReference type="Proteomes" id="UP000604083">
    <property type="component" value="Unassembled WGS sequence"/>
</dbReference>
<name>A0A934RLQ8_9BACT</name>
<reference evidence="2" key="1">
    <citation type="submission" date="2021-01" db="EMBL/GenBank/DDBJ databases">
        <title>Modified the classification status of verrucomicrobia.</title>
        <authorList>
            <person name="Feng X."/>
        </authorList>
    </citation>
    <scope>NUCLEOTIDE SEQUENCE</scope>
    <source>
        <strain evidence="2">KCTC 12986</strain>
    </source>
</reference>
<dbReference type="RefSeq" id="WP_200390525.1">
    <property type="nucleotide sequence ID" value="NZ_JAENIO010000005.1"/>
</dbReference>
<protein>
    <submittedName>
        <fullName evidence="2">Uncharacterized protein</fullName>
    </submittedName>
</protein>
<proteinExistence type="predicted"/>
<keyword evidence="1" id="KW-0175">Coiled coil</keyword>
<accession>A0A934RLQ8</accession>
<organism evidence="2 3">
    <name type="scientific">Roseibacillus ishigakijimensis</name>
    <dbReference type="NCBI Taxonomy" id="454146"/>
    <lineage>
        <taxon>Bacteria</taxon>
        <taxon>Pseudomonadati</taxon>
        <taxon>Verrucomicrobiota</taxon>
        <taxon>Verrucomicrobiia</taxon>
        <taxon>Verrucomicrobiales</taxon>
        <taxon>Verrucomicrobiaceae</taxon>
        <taxon>Roseibacillus</taxon>
    </lineage>
</organism>
<evidence type="ECO:0000313" key="2">
    <source>
        <dbReference type="EMBL" id="MBK1833095.1"/>
    </source>
</evidence>
<comment type="caution">
    <text evidence="2">The sequence shown here is derived from an EMBL/GenBank/DDBJ whole genome shotgun (WGS) entry which is preliminary data.</text>
</comment>
<keyword evidence="3" id="KW-1185">Reference proteome</keyword>
<evidence type="ECO:0000313" key="3">
    <source>
        <dbReference type="Proteomes" id="UP000604083"/>
    </source>
</evidence>
<evidence type="ECO:0000256" key="1">
    <source>
        <dbReference type="SAM" id="Coils"/>
    </source>
</evidence>
<gene>
    <name evidence="2" type="ORF">JIN78_03395</name>
</gene>
<feature type="coiled-coil region" evidence="1">
    <location>
        <begin position="156"/>
        <end position="183"/>
    </location>
</feature>
<dbReference type="AlphaFoldDB" id="A0A934RLQ8"/>